<dbReference type="AlphaFoldDB" id="A0A916WHN7"/>
<proteinExistence type="predicted"/>
<reference evidence="1" key="2">
    <citation type="submission" date="2020-09" db="EMBL/GenBank/DDBJ databases">
        <authorList>
            <person name="Sun Q."/>
            <person name="Zhou Y."/>
        </authorList>
    </citation>
    <scope>NUCLEOTIDE SEQUENCE</scope>
    <source>
        <strain evidence="1">CGMCC 1.15082</strain>
    </source>
</reference>
<evidence type="ECO:0000313" key="1">
    <source>
        <dbReference type="EMBL" id="GGA98626.1"/>
    </source>
</evidence>
<evidence type="ECO:0000313" key="2">
    <source>
        <dbReference type="Proteomes" id="UP000646478"/>
    </source>
</evidence>
<organism evidence="1 2">
    <name type="scientific">Brucella endophytica</name>
    <dbReference type="NCBI Taxonomy" id="1963359"/>
    <lineage>
        <taxon>Bacteria</taxon>
        <taxon>Pseudomonadati</taxon>
        <taxon>Pseudomonadota</taxon>
        <taxon>Alphaproteobacteria</taxon>
        <taxon>Hyphomicrobiales</taxon>
        <taxon>Brucellaceae</taxon>
        <taxon>Brucella/Ochrobactrum group</taxon>
        <taxon>Brucella</taxon>
    </lineage>
</organism>
<reference evidence="1" key="1">
    <citation type="journal article" date="2014" name="Int. J. Syst. Evol. Microbiol.">
        <title>Complete genome sequence of Corynebacterium casei LMG S-19264T (=DSM 44701T), isolated from a smear-ripened cheese.</title>
        <authorList>
            <consortium name="US DOE Joint Genome Institute (JGI-PGF)"/>
            <person name="Walter F."/>
            <person name="Albersmeier A."/>
            <person name="Kalinowski J."/>
            <person name="Ruckert C."/>
        </authorList>
    </citation>
    <scope>NUCLEOTIDE SEQUENCE</scope>
    <source>
        <strain evidence="1">CGMCC 1.15082</strain>
    </source>
</reference>
<protein>
    <submittedName>
        <fullName evidence="1">Uncharacterized protein</fullName>
    </submittedName>
</protein>
<gene>
    <name evidence="1" type="ORF">GCM10011491_28600</name>
</gene>
<dbReference type="RefSeq" id="WP_188824874.1">
    <property type="nucleotide sequence ID" value="NZ_BMHH01000011.1"/>
</dbReference>
<dbReference type="Proteomes" id="UP000646478">
    <property type="component" value="Unassembled WGS sequence"/>
</dbReference>
<accession>A0A916WHN7</accession>
<name>A0A916WHN7_9HYPH</name>
<sequence>MTDAPCFTWHVDQDDVYDGAKCDSMTINGAPTAFNKDQPYSFTMTGRPDDTLTLKTTSYDVTNWPSNSTGKAATFNINSGKFIYNGGALNFGLAGTDQSNILVNIKSQMFLQVSSIIFGERGNTPAATIDIRENGILSAEASAFAGAYTVTISDRGLMKIQATNSFDLVDSKVTVDANLSPSEIFNLQTKLPGGAVTENISAIRSHIHLQSSSSARLIAKTLKLSTAEFLAENNSYFDISFDKLDIGGSSTFTLLPHYARFVFTDLTGNGKPPLVFDQYKGVFNFISTQGKNDGKFRFFVGNNNLNDARELWKNLSTNGLFAINYKITHGEGLRYSYNTPFLECSLA</sequence>
<keyword evidence="2" id="KW-1185">Reference proteome</keyword>
<dbReference type="EMBL" id="BMHH01000011">
    <property type="protein sequence ID" value="GGA98626.1"/>
    <property type="molecule type" value="Genomic_DNA"/>
</dbReference>
<comment type="caution">
    <text evidence="1">The sequence shown here is derived from an EMBL/GenBank/DDBJ whole genome shotgun (WGS) entry which is preliminary data.</text>
</comment>